<dbReference type="Gene3D" id="3.30.70.330">
    <property type="match status" value="2"/>
</dbReference>
<dbReference type="OrthoDB" id="6159137at2759"/>
<feature type="compositionally biased region" description="Polar residues" evidence="3">
    <location>
        <begin position="111"/>
        <end position="122"/>
    </location>
</feature>
<dbReference type="InterPro" id="IPR035979">
    <property type="entry name" value="RBD_domain_sf"/>
</dbReference>
<dbReference type="SUPFAM" id="SSF54928">
    <property type="entry name" value="RNA-binding domain, RBD"/>
    <property type="match status" value="1"/>
</dbReference>
<dbReference type="AlphaFoldDB" id="A0A317XXE7"/>
<dbReference type="EMBL" id="KZ819188">
    <property type="protein sequence ID" value="PWZ02772.1"/>
    <property type="molecule type" value="Genomic_DNA"/>
</dbReference>
<organism evidence="5 6">
    <name type="scientific">Testicularia cyperi</name>
    <dbReference type="NCBI Taxonomy" id="1882483"/>
    <lineage>
        <taxon>Eukaryota</taxon>
        <taxon>Fungi</taxon>
        <taxon>Dikarya</taxon>
        <taxon>Basidiomycota</taxon>
        <taxon>Ustilaginomycotina</taxon>
        <taxon>Ustilaginomycetes</taxon>
        <taxon>Ustilaginales</taxon>
        <taxon>Anthracoideaceae</taxon>
        <taxon>Testicularia</taxon>
    </lineage>
</organism>
<evidence type="ECO:0000313" key="5">
    <source>
        <dbReference type="EMBL" id="PWZ02772.1"/>
    </source>
</evidence>
<dbReference type="PROSITE" id="PS50102">
    <property type="entry name" value="RRM"/>
    <property type="match status" value="1"/>
</dbReference>
<dbReference type="STRING" id="1882483.A0A317XXE7"/>
<feature type="domain" description="RRM" evidence="4">
    <location>
        <begin position="10"/>
        <end position="87"/>
    </location>
</feature>
<keyword evidence="1 2" id="KW-0694">RNA-binding</keyword>
<dbReference type="InterPro" id="IPR050502">
    <property type="entry name" value="Euk_RNA-bind_prot"/>
</dbReference>
<reference evidence="5 6" key="1">
    <citation type="journal article" date="2018" name="Mol. Biol. Evol.">
        <title>Broad Genomic Sampling Reveals a Smut Pathogenic Ancestry of the Fungal Clade Ustilaginomycotina.</title>
        <authorList>
            <person name="Kijpornyongpan T."/>
            <person name="Mondo S.J."/>
            <person name="Barry K."/>
            <person name="Sandor L."/>
            <person name="Lee J."/>
            <person name="Lipzen A."/>
            <person name="Pangilinan J."/>
            <person name="LaButti K."/>
            <person name="Hainaut M."/>
            <person name="Henrissat B."/>
            <person name="Grigoriev I.V."/>
            <person name="Spatafora J.W."/>
            <person name="Aime M.C."/>
        </authorList>
    </citation>
    <scope>NUCLEOTIDE SEQUENCE [LARGE SCALE GENOMIC DNA]</scope>
    <source>
        <strain evidence="5 6">MCA 3645</strain>
    </source>
</reference>
<dbReference type="CDD" id="cd00590">
    <property type="entry name" value="RRM_SF"/>
    <property type="match status" value="2"/>
</dbReference>
<feature type="region of interest" description="Disordered" evidence="3">
    <location>
        <begin position="97"/>
        <end position="156"/>
    </location>
</feature>
<feature type="compositionally biased region" description="Low complexity" evidence="3">
    <location>
        <begin position="123"/>
        <end position="132"/>
    </location>
</feature>
<dbReference type="Proteomes" id="UP000246740">
    <property type="component" value="Unassembled WGS sequence"/>
</dbReference>
<dbReference type="PANTHER" id="PTHR48025:SF1">
    <property type="entry name" value="RRM DOMAIN-CONTAINING PROTEIN"/>
    <property type="match status" value="1"/>
</dbReference>
<accession>A0A317XXE7</accession>
<evidence type="ECO:0000313" key="6">
    <source>
        <dbReference type="Proteomes" id="UP000246740"/>
    </source>
</evidence>
<sequence length="286" mass="31299">MKQGRSQSQRNLYVLNLPLDATTDHFEALFGQYGRVEHAVILATLDNVARRRGFILMSQPSEAMHAIERLDGYSWHGYRIEVSYAIVQRSGTPFPQVASANADDLQHPPRSESQTDNMNLVKSSVTSDSWSSIREQTSERATHPGTTLESAHDASCKWRRAPTSPTQMQAAIATMLLCEPRESATLQLDCLDTAVVSSESFIRALTQPFGQVKSATFALDDVGTGRGVATVQYCCHHSAVIAKRALDGLVIGKSPLAAQLSAPQRPIGDERVRDKPGRAPRSTLRG</sequence>
<evidence type="ECO:0000259" key="4">
    <source>
        <dbReference type="PROSITE" id="PS50102"/>
    </source>
</evidence>
<dbReference type="InterPro" id="IPR000504">
    <property type="entry name" value="RRM_dom"/>
</dbReference>
<gene>
    <name evidence="5" type="ORF">BCV70DRAFT_197031</name>
</gene>
<feature type="region of interest" description="Disordered" evidence="3">
    <location>
        <begin position="262"/>
        <end position="286"/>
    </location>
</feature>
<dbReference type="GO" id="GO:0005634">
    <property type="term" value="C:nucleus"/>
    <property type="evidence" value="ECO:0007669"/>
    <property type="project" value="TreeGrafter"/>
</dbReference>
<dbReference type="GO" id="GO:0003729">
    <property type="term" value="F:mRNA binding"/>
    <property type="evidence" value="ECO:0007669"/>
    <property type="project" value="TreeGrafter"/>
</dbReference>
<dbReference type="InterPro" id="IPR012677">
    <property type="entry name" value="Nucleotide-bd_a/b_plait_sf"/>
</dbReference>
<evidence type="ECO:0000256" key="2">
    <source>
        <dbReference type="PROSITE-ProRule" id="PRU00176"/>
    </source>
</evidence>
<evidence type="ECO:0000256" key="3">
    <source>
        <dbReference type="SAM" id="MobiDB-lite"/>
    </source>
</evidence>
<dbReference type="Pfam" id="PF00076">
    <property type="entry name" value="RRM_1"/>
    <property type="match status" value="1"/>
</dbReference>
<dbReference type="PANTHER" id="PTHR48025">
    <property type="entry name" value="OS02G0815200 PROTEIN"/>
    <property type="match status" value="1"/>
</dbReference>
<name>A0A317XXE7_9BASI</name>
<keyword evidence="6" id="KW-1185">Reference proteome</keyword>
<proteinExistence type="predicted"/>
<dbReference type="SMART" id="SM00360">
    <property type="entry name" value="RRM"/>
    <property type="match status" value="2"/>
</dbReference>
<dbReference type="InParanoid" id="A0A317XXE7"/>
<evidence type="ECO:0000256" key="1">
    <source>
        <dbReference type="ARBA" id="ARBA00022884"/>
    </source>
</evidence>
<protein>
    <recommendedName>
        <fullName evidence="4">RRM domain-containing protein</fullName>
    </recommendedName>
</protein>
<feature type="compositionally biased region" description="Basic and acidic residues" evidence="3">
    <location>
        <begin position="267"/>
        <end position="277"/>
    </location>
</feature>